<dbReference type="HOGENOM" id="CLU_1150699_0_0_9"/>
<evidence type="ECO:0000256" key="1">
    <source>
        <dbReference type="SAM" id="Phobius"/>
    </source>
</evidence>
<organism evidence="2 3">
    <name type="scientific">Lactobacillus melliventris</name>
    <dbReference type="NCBI Taxonomy" id="1218507"/>
    <lineage>
        <taxon>Bacteria</taxon>
        <taxon>Bacillati</taxon>
        <taxon>Bacillota</taxon>
        <taxon>Bacilli</taxon>
        <taxon>Lactobacillales</taxon>
        <taxon>Lactobacillaceae</taxon>
        <taxon>Lactobacillus</taxon>
    </lineage>
</organism>
<dbReference type="OrthoDB" id="2301608at2"/>
<feature type="transmembrane region" description="Helical" evidence="1">
    <location>
        <begin position="100"/>
        <end position="124"/>
    </location>
</feature>
<dbReference type="EMBL" id="JXLI01000019">
    <property type="protein sequence ID" value="KJY54749.1"/>
    <property type="molecule type" value="Genomic_DNA"/>
</dbReference>
<proteinExistence type="predicted"/>
<dbReference type="PATRIC" id="fig|1218507.3.peg.77"/>
<accession>A0A0F4L902</accession>
<protein>
    <submittedName>
        <fullName evidence="2">Uncharacterized protein</fullName>
    </submittedName>
</protein>
<evidence type="ECO:0000313" key="2">
    <source>
        <dbReference type="EMBL" id="KJY54749.1"/>
    </source>
</evidence>
<reference evidence="2" key="1">
    <citation type="submission" date="2015-01" db="EMBL/GenBank/DDBJ databases">
        <title>Comparative genomics of the lactic acid bacteria isolated from the honey bee gut.</title>
        <authorList>
            <person name="Ellegaard K.M."/>
            <person name="Tamarit D."/>
            <person name="Javelind E."/>
            <person name="Olofsson T."/>
            <person name="Andersson S.G."/>
            <person name="Vasquez A."/>
        </authorList>
    </citation>
    <scope>NUCLEOTIDE SEQUENCE [LARGE SCALE GENOMIC DNA]</scope>
    <source>
        <strain evidence="2">Hma8</strain>
        <plasmid evidence="2">pHma8p1</plasmid>
    </source>
</reference>
<evidence type="ECO:0000313" key="3">
    <source>
        <dbReference type="Proteomes" id="UP000033531"/>
    </source>
</evidence>
<feature type="transmembrane region" description="Helical" evidence="1">
    <location>
        <begin position="45"/>
        <end position="62"/>
    </location>
</feature>
<gene>
    <name evidence="2" type="ORF">JF74_19300</name>
</gene>
<keyword evidence="1" id="KW-0812">Transmembrane</keyword>
<keyword evidence="2" id="KW-0614">Plasmid</keyword>
<geneLocation type="plasmid" evidence="2 3">
    <name>pHma8p1</name>
</geneLocation>
<keyword evidence="1" id="KW-1133">Transmembrane helix</keyword>
<dbReference type="RefSeq" id="WP_052724692.1">
    <property type="nucleotide sequence ID" value="NZ_JBHTMT010000007.1"/>
</dbReference>
<sequence>MKRNQLYLKDTLFSFIVRWVSRITTMSCWLAIILDISYFARSNNLGLTILFSLYTPLRYFLFDITREKMQKRPPSLDRIIPLTIFVRYLKLKFPLPQGNFLASLVGLFLACCRAIVNGYALLLFDTFTFFYQIKNDSFGNPLDCKDTIKERFEFVENDRKIDLSDMDEKAIAHLKISWEQTRNYDYLNIWDFPIQRYLNHPTFYFKNNEVGNTVIDRKCLVENEQIDV</sequence>
<name>A0A0F4L902_9LACO</name>
<dbReference type="AlphaFoldDB" id="A0A0F4L902"/>
<feature type="transmembrane region" description="Helical" evidence="1">
    <location>
        <begin position="12"/>
        <end position="39"/>
    </location>
</feature>
<keyword evidence="1" id="KW-0472">Membrane</keyword>
<comment type="caution">
    <text evidence="2">The sequence shown here is derived from an EMBL/GenBank/DDBJ whole genome shotgun (WGS) entry which is preliminary data.</text>
</comment>
<dbReference type="Proteomes" id="UP000033531">
    <property type="component" value="Plasmid pHma8p1"/>
</dbReference>